<dbReference type="AlphaFoldDB" id="A0A812K086"/>
<dbReference type="EMBL" id="CAJNDS010000557">
    <property type="protein sequence ID" value="CAE7217967.1"/>
    <property type="molecule type" value="Genomic_DNA"/>
</dbReference>
<evidence type="ECO:0000256" key="1">
    <source>
        <dbReference type="PROSITE-ProRule" id="PRU00723"/>
    </source>
</evidence>
<feature type="domain" description="C3H1-type" evidence="3">
    <location>
        <begin position="143"/>
        <end position="171"/>
    </location>
</feature>
<evidence type="ECO:0000256" key="2">
    <source>
        <dbReference type="SAM" id="MobiDB-lite"/>
    </source>
</evidence>
<keyword evidence="1" id="KW-0479">Metal-binding</keyword>
<evidence type="ECO:0000313" key="4">
    <source>
        <dbReference type="EMBL" id="CAE7217967.1"/>
    </source>
</evidence>
<accession>A0A812K086</accession>
<feature type="compositionally biased region" description="Low complexity" evidence="2">
    <location>
        <begin position="38"/>
        <end position="58"/>
    </location>
</feature>
<gene>
    <name evidence="4" type="ORF">SNAT2548_LOCUS7806</name>
</gene>
<feature type="zinc finger region" description="C3H1-type" evidence="1">
    <location>
        <begin position="143"/>
        <end position="171"/>
    </location>
</feature>
<dbReference type="Proteomes" id="UP000604046">
    <property type="component" value="Unassembled WGS sequence"/>
</dbReference>
<dbReference type="InterPro" id="IPR000571">
    <property type="entry name" value="Znf_CCCH"/>
</dbReference>
<keyword evidence="1" id="KW-0863">Zinc-finger</keyword>
<organism evidence="4 5">
    <name type="scientific">Symbiodinium natans</name>
    <dbReference type="NCBI Taxonomy" id="878477"/>
    <lineage>
        <taxon>Eukaryota</taxon>
        <taxon>Sar</taxon>
        <taxon>Alveolata</taxon>
        <taxon>Dinophyceae</taxon>
        <taxon>Suessiales</taxon>
        <taxon>Symbiodiniaceae</taxon>
        <taxon>Symbiodinium</taxon>
    </lineage>
</organism>
<dbReference type="GO" id="GO:0008270">
    <property type="term" value="F:zinc ion binding"/>
    <property type="evidence" value="ECO:0007669"/>
    <property type="project" value="UniProtKB-KW"/>
</dbReference>
<feature type="region of interest" description="Disordered" evidence="2">
    <location>
        <begin position="36"/>
        <end position="59"/>
    </location>
</feature>
<dbReference type="OrthoDB" id="433630at2759"/>
<keyword evidence="5" id="KW-1185">Reference proteome</keyword>
<reference evidence="4" key="1">
    <citation type="submission" date="2021-02" db="EMBL/GenBank/DDBJ databases">
        <authorList>
            <person name="Dougan E. K."/>
            <person name="Rhodes N."/>
            <person name="Thang M."/>
            <person name="Chan C."/>
        </authorList>
    </citation>
    <scope>NUCLEOTIDE SEQUENCE</scope>
</reference>
<protein>
    <recommendedName>
        <fullName evidence="3">C3H1-type domain-containing protein</fullName>
    </recommendedName>
</protein>
<name>A0A812K086_9DINO</name>
<sequence length="279" mass="31210">METLQPLQTLEGDHRIFVRNTFLEIQDQDDLDQKQMLKRSNSWSASSSSDVDPSSVDDFLVPQQPQLRPEHVVWHDSSETTSESAASTAHGRSYMDEQIRLEKVAAVQAKIRELTQSDPMLSDDGPPPEIVYGWSQGSANHENGKCTPCIHFTTRAGCKHAEACRFCHLEHGEDARRGRHRPCKATRNQCKQLLAQMNDLYKDDPEQKQQAYLKLAQQSPYMKSNLAGIEVEGAQSEVHCNINRSAEGSAGFGRDSSSGRCRLLPHLVHFPMAKGLGQV</sequence>
<keyword evidence="1" id="KW-0862">Zinc</keyword>
<comment type="caution">
    <text evidence="4">The sequence shown here is derived from an EMBL/GenBank/DDBJ whole genome shotgun (WGS) entry which is preliminary data.</text>
</comment>
<evidence type="ECO:0000313" key="5">
    <source>
        <dbReference type="Proteomes" id="UP000604046"/>
    </source>
</evidence>
<proteinExistence type="predicted"/>
<dbReference type="PROSITE" id="PS50103">
    <property type="entry name" value="ZF_C3H1"/>
    <property type="match status" value="1"/>
</dbReference>
<evidence type="ECO:0000259" key="3">
    <source>
        <dbReference type="PROSITE" id="PS50103"/>
    </source>
</evidence>